<dbReference type="Proteomes" id="UP000564496">
    <property type="component" value="Unassembled WGS sequence"/>
</dbReference>
<proteinExistence type="predicted"/>
<comment type="caution">
    <text evidence="2">The sequence shown here is derived from an EMBL/GenBank/DDBJ whole genome shotgun (WGS) entry which is preliminary data.</text>
</comment>
<keyword evidence="3" id="KW-1185">Reference proteome</keyword>
<evidence type="ECO:0000313" key="3">
    <source>
        <dbReference type="Proteomes" id="UP000564496"/>
    </source>
</evidence>
<organism evidence="2 3">
    <name type="scientific">Nocardioides panzhihuensis</name>
    <dbReference type="NCBI Taxonomy" id="860243"/>
    <lineage>
        <taxon>Bacteria</taxon>
        <taxon>Bacillati</taxon>
        <taxon>Actinomycetota</taxon>
        <taxon>Actinomycetes</taxon>
        <taxon>Propionibacteriales</taxon>
        <taxon>Nocardioidaceae</taxon>
        <taxon>Nocardioides</taxon>
    </lineage>
</organism>
<evidence type="ECO:0000256" key="1">
    <source>
        <dbReference type="SAM" id="Phobius"/>
    </source>
</evidence>
<keyword evidence="1" id="KW-1133">Transmembrane helix</keyword>
<reference evidence="2 3" key="1">
    <citation type="submission" date="2020-07" db="EMBL/GenBank/DDBJ databases">
        <title>Sequencing the genomes of 1000 actinobacteria strains.</title>
        <authorList>
            <person name="Klenk H.-P."/>
        </authorList>
    </citation>
    <scope>NUCLEOTIDE SEQUENCE [LARGE SCALE GENOMIC DNA]</scope>
    <source>
        <strain evidence="2 3">DSM 26487</strain>
    </source>
</reference>
<keyword evidence="1" id="KW-0812">Transmembrane</keyword>
<dbReference type="RefSeq" id="WP_179656204.1">
    <property type="nucleotide sequence ID" value="NZ_JACBZR010000001.1"/>
</dbReference>
<name>A0A7Z0IQ80_9ACTN</name>
<accession>A0A7Z0IQ80</accession>
<feature type="transmembrane region" description="Helical" evidence="1">
    <location>
        <begin position="12"/>
        <end position="31"/>
    </location>
</feature>
<evidence type="ECO:0000313" key="2">
    <source>
        <dbReference type="EMBL" id="NYI75485.1"/>
    </source>
</evidence>
<dbReference type="AlphaFoldDB" id="A0A7Z0IQ80"/>
<dbReference type="EMBL" id="JACBZR010000001">
    <property type="protein sequence ID" value="NYI75485.1"/>
    <property type="molecule type" value="Genomic_DNA"/>
</dbReference>
<keyword evidence="1" id="KW-0472">Membrane</keyword>
<sequence length="125" mass="13454">MPNVARYPRRVRRWVSGLVMLGVVAVALVVWHQRQAPDSCLRTVDVGGVTYTEATTTEEVVSGNELGDGTLRCGSCARTIMLNRTPGLDPDVAVASPIAAYVLYLAPGVTPQDLPDKFGTVRLDD</sequence>
<gene>
    <name evidence="2" type="ORF">BJ988_000133</name>
</gene>
<protein>
    <submittedName>
        <fullName evidence="2">Uncharacterized protein</fullName>
    </submittedName>
</protein>